<dbReference type="Gene3D" id="2.30.30.40">
    <property type="entry name" value="SH3 Domains"/>
    <property type="match status" value="1"/>
</dbReference>
<dbReference type="GO" id="GO:0007232">
    <property type="term" value="P:osmosensory signaling pathway via Sho1 osmosensor"/>
    <property type="evidence" value="ECO:0007669"/>
    <property type="project" value="UniProtKB-ARBA"/>
</dbReference>
<dbReference type="CDD" id="cd11855">
    <property type="entry name" value="SH3_Sho1p"/>
    <property type="match status" value="1"/>
</dbReference>
<evidence type="ECO:0000256" key="5">
    <source>
        <dbReference type="ARBA" id="ARBA00022692"/>
    </source>
</evidence>
<dbReference type="PROSITE" id="PS50002">
    <property type="entry name" value="SH3"/>
    <property type="match status" value="1"/>
</dbReference>
<evidence type="ECO:0000256" key="9">
    <source>
        <dbReference type="PROSITE-ProRule" id="PRU00192"/>
    </source>
</evidence>
<dbReference type="Pfam" id="PF00018">
    <property type="entry name" value="SH3_1"/>
    <property type="match status" value="1"/>
</dbReference>
<keyword evidence="12" id="KW-1185">Reference proteome</keyword>
<keyword evidence="8" id="KW-0472">Membrane</keyword>
<evidence type="ECO:0000256" key="4">
    <source>
        <dbReference type="ARBA" id="ARBA00022475"/>
    </source>
</evidence>
<dbReference type="InterPro" id="IPR035522">
    <property type="entry name" value="Sho1_SH3"/>
</dbReference>
<dbReference type="InterPro" id="IPR001452">
    <property type="entry name" value="SH3_domain"/>
</dbReference>
<evidence type="ECO:0000313" key="11">
    <source>
        <dbReference type="EMBL" id="RIA95860.1"/>
    </source>
</evidence>
<dbReference type="GO" id="GO:0005886">
    <property type="term" value="C:plasma membrane"/>
    <property type="evidence" value="ECO:0007669"/>
    <property type="project" value="UniProtKB-SubCell"/>
</dbReference>
<evidence type="ECO:0000256" key="7">
    <source>
        <dbReference type="ARBA" id="ARBA00023016"/>
    </source>
</evidence>
<evidence type="ECO:0000259" key="10">
    <source>
        <dbReference type="PROSITE" id="PS50002"/>
    </source>
</evidence>
<gene>
    <name evidence="11" type="ORF">C1645_688534</name>
</gene>
<comment type="caution">
    <text evidence="11">The sequence shown here is derived from an EMBL/GenBank/DDBJ whole genome shotgun (WGS) entry which is preliminary data.</text>
</comment>
<dbReference type="SMART" id="SM00326">
    <property type="entry name" value="SH3"/>
    <property type="match status" value="1"/>
</dbReference>
<keyword evidence="7" id="KW-0346">Stress response</keyword>
<comment type="subcellular location">
    <subcellularLocation>
        <location evidence="1">Cell membrane</location>
        <topology evidence="1">Multi-pass membrane protein</topology>
    </subcellularLocation>
</comment>
<dbReference type="OrthoDB" id="5983572at2759"/>
<dbReference type="InterPro" id="IPR036028">
    <property type="entry name" value="SH3-like_dom_sf"/>
</dbReference>
<dbReference type="STRING" id="658196.A0A397TC70"/>
<evidence type="ECO:0000256" key="1">
    <source>
        <dbReference type="ARBA" id="ARBA00004651"/>
    </source>
</evidence>
<dbReference type="FunFam" id="2.30.30.40:FF:000213">
    <property type="entry name" value="High osmolarity signaling protein SHO1"/>
    <property type="match status" value="1"/>
</dbReference>
<keyword evidence="3 9" id="KW-0728">SH3 domain</keyword>
<dbReference type="PRINTS" id="PR00452">
    <property type="entry name" value="SH3DOMAIN"/>
</dbReference>
<evidence type="ECO:0000256" key="3">
    <source>
        <dbReference type="ARBA" id="ARBA00022443"/>
    </source>
</evidence>
<keyword evidence="5" id="KW-0812">Transmembrane</keyword>
<evidence type="ECO:0000256" key="2">
    <source>
        <dbReference type="ARBA" id="ARBA00009739"/>
    </source>
</evidence>
<reference evidence="11 12" key="1">
    <citation type="submission" date="2018-06" db="EMBL/GenBank/DDBJ databases">
        <title>Comparative genomics reveals the genomic features of Rhizophagus irregularis, R. cerebriforme, R. diaphanum and Gigaspora rosea, and their symbiotic lifestyle signature.</title>
        <authorList>
            <person name="Morin E."/>
            <person name="San Clemente H."/>
            <person name="Chen E.C.H."/>
            <person name="De La Providencia I."/>
            <person name="Hainaut M."/>
            <person name="Kuo A."/>
            <person name="Kohler A."/>
            <person name="Murat C."/>
            <person name="Tang N."/>
            <person name="Roy S."/>
            <person name="Loubradou J."/>
            <person name="Henrissat B."/>
            <person name="Grigoriev I.V."/>
            <person name="Corradi N."/>
            <person name="Roux C."/>
            <person name="Martin F.M."/>
        </authorList>
    </citation>
    <scope>NUCLEOTIDE SEQUENCE [LARGE SCALE GENOMIC DNA]</scope>
    <source>
        <strain evidence="11 12">DAOM 227022</strain>
    </source>
</reference>
<name>A0A397TC70_9GLOM</name>
<evidence type="ECO:0000256" key="8">
    <source>
        <dbReference type="ARBA" id="ARBA00023136"/>
    </source>
</evidence>
<sequence>MVPIDNNYEYRAKALYDYEANSDDQNELSFSKNEILEIADNRGNWWQARKIDGRAGIVPSNYVSL</sequence>
<dbReference type="EMBL" id="QKYT01000054">
    <property type="protein sequence ID" value="RIA95860.1"/>
    <property type="molecule type" value="Genomic_DNA"/>
</dbReference>
<proteinExistence type="inferred from homology"/>
<evidence type="ECO:0000256" key="6">
    <source>
        <dbReference type="ARBA" id="ARBA00022989"/>
    </source>
</evidence>
<keyword evidence="4" id="KW-1003">Cell membrane</keyword>
<comment type="similarity">
    <text evidence="2">Belongs to the SHO1 family.</text>
</comment>
<evidence type="ECO:0000313" key="12">
    <source>
        <dbReference type="Proteomes" id="UP000265703"/>
    </source>
</evidence>
<protein>
    <recommendedName>
        <fullName evidence="10">SH3 domain-containing protein</fullName>
    </recommendedName>
</protein>
<keyword evidence="6" id="KW-1133">Transmembrane helix</keyword>
<dbReference type="SUPFAM" id="SSF50044">
    <property type="entry name" value="SH3-domain"/>
    <property type="match status" value="1"/>
</dbReference>
<dbReference type="AlphaFoldDB" id="A0A397TC70"/>
<feature type="domain" description="SH3" evidence="10">
    <location>
        <begin position="7"/>
        <end position="65"/>
    </location>
</feature>
<organism evidence="11 12">
    <name type="scientific">Glomus cerebriforme</name>
    <dbReference type="NCBI Taxonomy" id="658196"/>
    <lineage>
        <taxon>Eukaryota</taxon>
        <taxon>Fungi</taxon>
        <taxon>Fungi incertae sedis</taxon>
        <taxon>Mucoromycota</taxon>
        <taxon>Glomeromycotina</taxon>
        <taxon>Glomeromycetes</taxon>
        <taxon>Glomerales</taxon>
        <taxon>Glomeraceae</taxon>
        <taxon>Glomus</taxon>
    </lineage>
</organism>
<accession>A0A397TC70</accession>
<dbReference type="Proteomes" id="UP000265703">
    <property type="component" value="Unassembled WGS sequence"/>
</dbReference>